<sequence>MRLTLLALALAASSFAFATAGYAGNGYGQGYYGHYQQNCITKRIRTTDAYGRTVVKRVRICQ</sequence>
<dbReference type="AlphaFoldDB" id="A0A6N8TI22"/>
<dbReference type="RefSeq" id="WP_160788076.1">
    <property type="nucleotide sequence ID" value="NZ_CP086610.1"/>
</dbReference>
<evidence type="ECO:0000313" key="3">
    <source>
        <dbReference type="Proteomes" id="UP000440304"/>
    </source>
</evidence>
<reference evidence="2 3" key="1">
    <citation type="submission" date="2019-12" db="EMBL/GenBank/DDBJ databases">
        <title>Shinella granuli gen. nov., sp. nov., and proposal of the reclassification of Zoogloea ramigera ATCC 19623 as Shinella zoogloeoides sp. nov.</title>
        <authorList>
            <person name="Gao J."/>
        </authorList>
    </citation>
    <scope>NUCLEOTIDE SEQUENCE [LARGE SCALE GENOMIC DNA]</scope>
    <source>
        <strain evidence="2 3">DSM 287</strain>
    </source>
</reference>
<evidence type="ECO:0000313" key="2">
    <source>
        <dbReference type="EMBL" id="MXO02902.1"/>
    </source>
</evidence>
<dbReference type="EMBL" id="WUML01000036">
    <property type="protein sequence ID" value="MXO02902.1"/>
    <property type="molecule type" value="Genomic_DNA"/>
</dbReference>
<protein>
    <submittedName>
        <fullName evidence="2">Uncharacterized protein</fullName>
    </submittedName>
</protein>
<evidence type="ECO:0000256" key="1">
    <source>
        <dbReference type="SAM" id="SignalP"/>
    </source>
</evidence>
<dbReference type="Proteomes" id="UP000440304">
    <property type="component" value="Unassembled WGS sequence"/>
</dbReference>
<gene>
    <name evidence="2" type="ORF">GR156_21610</name>
</gene>
<feature type="signal peptide" evidence="1">
    <location>
        <begin position="1"/>
        <end position="18"/>
    </location>
</feature>
<feature type="chain" id="PRO_5026691635" evidence="1">
    <location>
        <begin position="19"/>
        <end position="62"/>
    </location>
</feature>
<accession>A0A6N8TI22</accession>
<comment type="caution">
    <text evidence="2">The sequence shown here is derived from an EMBL/GenBank/DDBJ whole genome shotgun (WGS) entry which is preliminary data.</text>
</comment>
<name>A0A6N8TI22_SHIZO</name>
<keyword evidence="1" id="KW-0732">Signal</keyword>
<proteinExistence type="predicted"/>
<organism evidence="2 3">
    <name type="scientific">Shinella zoogloeoides</name>
    <name type="common">Crabtreella saccharophila</name>
    <dbReference type="NCBI Taxonomy" id="352475"/>
    <lineage>
        <taxon>Bacteria</taxon>
        <taxon>Pseudomonadati</taxon>
        <taxon>Pseudomonadota</taxon>
        <taxon>Alphaproteobacteria</taxon>
        <taxon>Hyphomicrobiales</taxon>
        <taxon>Rhizobiaceae</taxon>
        <taxon>Shinella</taxon>
    </lineage>
</organism>